<dbReference type="AlphaFoldDB" id="A0A0B2VS75"/>
<dbReference type="Pfam" id="PF01062">
    <property type="entry name" value="Bestrophin"/>
    <property type="match status" value="2"/>
</dbReference>
<dbReference type="OMA" id="FRAHKDG"/>
<feature type="transmembrane region" description="Helical" evidence="6">
    <location>
        <begin position="32"/>
        <end position="52"/>
    </location>
</feature>
<dbReference type="OrthoDB" id="201595at2759"/>
<keyword evidence="6" id="KW-0868">Chloride</keyword>
<keyword evidence="8" id="KW-1185">Reference proteome</keyword>
<keyword evidence="6" id="KW-1003">Cell membrane</keyword>
<dbReference type="InterPro" id="IPR000615">
    <property type="entry name" value="Bestrophin"/>
</dbReference>
<comment type="caution">
    <text evidence="7">The sequence shown here is derived from an EMBL/GenBank/DDBJ whole genome shotgun (WGS) entry which is preliminary data.</text>
</comment>
<evidence type="ECO:0000256" key="2">
    <source>
        <dbReference type="ARBA" id="ARBA00022692"/>
    </source>
</evidence>
<feature type="transmembrane region" description="Helical" evidence="6">
    <location>
        <begin position="238"/>
        <end position="254"/>
    </location>
</feature>
<sequence>MTISYAAEISKADYLSLLKLMFRWRGSLWKNVYFELALWLILYASIALLYRLGLHGENKRVFEKIVKYCYDFGDWIPLSFMLGAYVTLVVKRWWDVVSHIGFIDNLALVVTNYVRGKDDRTIMFKRNIVRYMCLLQAMVYRAISPPVRRKYPTLESLCEAGYLEPNEIEMFSEDNFYLSVSWAMALARMARDEGIIKSDQALQDIFKVVFLTVRFYFLIGIIGRQFIDSDISQWPIDIYFPVVTTLQFIFYIGWSKVAEELLNPCGDDDADFDFEWFLARNLRQALAIVDEDHCIVPPLCHPKFWRGADEANKQNGPRMTP</sequence>
<dbReference type="GO" id="GO:0005886">
    <property type="term" value="C:plasma membrane"/>
    <property type="evidence" value="ECO:0007669"/>
    <property type="project" value="UniProtKB-SubCell"/>
</dbReference>
<keyword evidence="4 6" id="KW-0472">Membrane</keyword>
<evidence type="ECO:0000256" key="4">
    <source>
        <dbReference type="ARBA" id="ARBA00023136"/>
    </source>
</evidence>
<comment type="function">
    <text evidence="6">Forms chloride channels.</text>
</comment>
<dbReference type="Proteomes" id="UP000031036">
    <property type="component" value="Unassembled WGS sequence"/>
</dbReference>
<dbReference type="PANTHER" id="PTHR10736:SF0">
    <property type="entry name" value="BESTROPHIN HOMOLOG"/>
    <property type="match status" value="1"/>
</dbReference>
<evidence type="ECO:0000313" key="7">
    <source>
        <dbReference type="EMBL" id="KHN86396.1"/>
    </source>
</evidence>
<keyword evidence="3 6" id="KW-1133">Transmembrane helix</keyword>
<proteinExistence type="inferred from homology"/>
<dbReference type="GO" id="GO:0034707">
    <property type="term" value="C:chloride channel complex"/>
    <property type="evidence" value="ECO:0007669"/>
    <property type="project" value="UniProtKB-KW"/>
</dbReference>
<name>A0A0B2VS75_TOXCA</name>
<keyword evidence="6" id="KW-0869">Chloride channel</keyword>
<evidence type="ECO:0000256" key="6">
    <source>
        <dbReference type="RuleBase" id="RU363126"/>
    </source>
</evidence>
<feature type="transmembrane region" description="Helical" evidence="6">
    <location>
        <begin position="205"/>
        <end position="226"/>
    </location>
</feature>
<comment type="subcellular location">
    <subcellularLocation>
        <location evidence="6">Cell membrane</location>
        <topology evidence="6">Multi-pass membrane protein</topology>
    </subcellularLocation>
    <subcellularLocation>
        <location evidence="1">Membrane</location>
    </subcellularLocation>
</comment>
<reference evidence="7 8" key="1">
    <citation type="submission" date="2014-11" db="EMBL/GenBank/DDBJ databases">
        <title>Genetic blueprint of the zoonotic pathogen Toxocara canis.</title>
        <authorList>
            <person name="Zhu X.-Q."/>
            <person name="Korhonen P.K."/>
            <person name="Cai H."/>
            <person name="Young N.D."/>
            <person name="Nejsum P."/>
            <person name="von Samson-Himmelstjerna G."/>
            <person name="Boag P.R."/>
            <person name="Tan P."/>
            <person name="Li Q."/>
            <person name="Min J."/>
            <person name="Yang Y."/>
            <person name="Wang X."/>
            <person name="Fang X."/>
            <person name="Hall R.S."/>
            <person name="Hofmann A."/>
            <person name="Sternberg P.W."/>
            <person name="Jex A.R."/>
            <person name="Gasser R.B."/>
        </authorList>
    </citation>
    <scope>NUCLEOTIDE SEQUENCE [LARGE SCALE GENOMIC DNA]</scope>
    <source>
        <strain evidence="7">PN_DK_2014</strain>
    </source>
</reference>
<evidence type="ECO:0000256" key="5">
    <source>
        <dbReference type="ARBA" id="ARBA00034769"/>
    </source>
</evidence>
<evidence type="ECO:0000256" key="3">
    <source>
        <dbReference type="ARBA" id="ARBA00022989"/>
    </source>
</evidence>
<comment type="similarity">
    <text evidence="5 6">Belongs to the anion channel-forming bestrophin (TC 1.A.46) family. Calcium-sensitive chloride channel subfamily.</text>
</comment>
<dbReference type="EMBL" id="JPKZ01000627">
    <property type="protein sequence ID" value="KHN86396.1"/>
    <property type="molecule type" value="Genomic_DNA"/>
</dbReference>
<keyword evidence="6" id="KW-0813">Transport</keyword>
<keyword evidence="2 6" id="KW-0812">Transmembrane</keyword>
<evidence type="ECO:0000313" key="8">
    <source>
        <dbReference type="Proteomes" id="UP000031036"/>
    </source>
</evidence>
<gene>
    <name evidence="7" type="primary">ZK688.2</name>
    <name evidence="7" type="ORF">Tcan_13604</name>
</gene>
<protein>
    <recommendedName>
        <fullName evidence="6">Bestrophin homolog</fullName>
    </recommendedName>
</protein>
<dbReference type="InterPro" id="IPR021134">
    <property type="entry name" value="Bestrophin-like"/>
</dbReference>
<accession>A0A0B2VS75</accession>
<evidence type="ECO:0000256" key="1">
    <source>
        <dbReference type="ARBA" id="ARBA00004370"/>
    </source>
</evidence>
<organism evidence="7 8">
    <name type="scientific">Toxocara canis</name>
    <name type="common">Canine roundworm</name>
    <dbReference type="NCBI Taxonomy" id="6265"/>
    <lineage>
        <taxon>Eukaryota</taxon>
        <taxon>Metazoa</taxon>
        <taxon>Ecdysozoa</taxon>
        <taxon>Nematoda</taxon>
        <taxon>Chromadorea</taxon>
        <taxon>Rhabditida</taxon>
        <taxon>Spirurina</taxon>
        <taxon>Ascaridomorpha</taxon>
        <taxon>Ascaridoidea</taxon>
        <taxon>Toxocaridae</taxon>
        <taxon>Toxocara</taxon>
    </lineage>
</organism>
<dbReference type="PANTHER" id="PTHR10736">
    <property type="entry name" value="BESTROPHIN"/>
    <property type="match status" value="1"/>
</dbReference>
<keyword evidence="6" id="KW-0406">Ion transport</keyword>
<dbReference type="GO" id="GO:0005254">
    <property type="term" value="F:chloride channel activity"/>
    <property type="evidence" value="ECO:0007669"/>
    <property type="project" value="UniProtKB-KW"/>
</dbReference>
<keyword evidence="6" id="KW-0407">Ion channel</keyword>